<dbReference type="InterPro" id="IPR003594">
    <property type="entry name" value="HATPase_dom"/>
</dbReference>
<name>A0A5S9F5J7_UABAM</name>
<evidence type="ECO:0000256" key="3">
    <source>
        <dbReference type="ARBA" id="ARBA00022801"/>
    </source>
</evidence>
<keyword evidence="5" id="KW-0175">Coiled coil</keyword>
<keyword evidence="8" id="KW-1185">Reference proteome</keyword>
<accession>A0A5S9F5J7</accession>
<dbReference type="AlphaFoldDB" id="A0A5S9F5J7"/>
<feature type="domain" description="PPM-type phosphatase" evidence="6">
    <location>
        <begin position="203"/>
        <end position="427"/>
    </location>
</feature>
<dbReference type="InterPro" id="IPR042463">
    <property type="entry name" value="HNOB_dom_associated_sf"/>
</dbReference>
<dbReference type="OrthoDB" id="247273at2"/>
<organism evidence="7 8">
    <name type="scientific">Uabimicrobium amorphum</name>
    <dbReference type="NCBI Taxonomy" id="2596890"/>
    <lineage>
        <taxon>Bacteria</taxon>
        <taxon>Pseudomonadati</taxon>
        <taxon>Planctomycetota</taxon>
        <taxon>Candidatus Uabimicrobiia</taxon>
        <taxon>Candidatus Uabimicrobiales</taxon>
        <taxon>Candidatus Uabimicrobiaceae</taxon>
        <taxon>Candidatus Uabimicrobium</taxon>
    </lineage>
</organism>
<dbReference type="InterPro" id="IPR052016">
    <property type="entry name" value="Bact_Sigma-Reg"/>
</dbReference>
<evidence type="ECO:0000256" key="5">
    <source>
        <dbReference type="SAM" id="Coils"/>
    </source>
</evidence>
<feature type="coiled-coil region" evidence="5">
    <location>
        <begin position="134"/>
        <end position="185"/>
    </location>
</feature>
<dbReference type="SUPFAM" id="SSF81606">
    <property type="entry name" value="PP2C-like"/>
    <property type="match status" value="1"/>
</dbReference>
<dbReference type="Gene3D" id="3.30.450.260">
    <property type="entry name" value="Haem NO binding associated domain"/>
    <property type="match status" value="1"/>
</dbReference>
<reference evidence="7 8" key="1">
    <citation type="submission" date="2019-08" db="EMBL/GenBank/DDBJ databases">
        <title>Complete genome sequence of Candidatus Uab amorphum.</title>
        <authorList>
            <person name="Shiratori T."/>
            <person name="Suzuki S."/>
            <person name="Kakizawa Y."/>
            <person name="Ishida K."/>
        </authorList>
    </citation>
    <scope>NUCLEOTIDE SEQUENCE [LARGE SCALE GENOMIC DNA]</scope>
    <source>
        <strain evidence="7 8">SRT547</strain>
    </source>
</reference>
<dbReference type="Pfam" id="PF13581">
    <property type="entry name" value="HATPase_c_2"/>
    <property type="match status" value="1"/>
</dbReference>
<dbReference type="InterPro" id="IPR011645">
    <property type="entry name" value="HNOB_dom_associated"/>
</dbReference>
<keyword evidence="3" id="KW-0378">Hydrolase</keyword>
<dbReference type="Pfam" id="PF07701">
    <property type="entry name" value="HNOBA"/>
    <property type="match status" value="1"/>
</dbReference>
<dbReference type="Gene3D" id="3.60.40.10">
    <property type="entry name" value="PPM-type phosphatase domain"/>
    <property type="match status" value="1"/>
</dbReference>
<evidence type="ECO:0000313" key="8">
    <source>
        <dbReference type="Proteomes" id="UP000326354"/>
    </source>
</evidence>
<dbReference type="InterPro" id="IPR001932">
    <property type="entry name" value="PPM-type_phosphatase-like_dom"/>
</dbReference>
<dbReference type="Proteomes" id="UP000326354">
    <property type="component" value="Chromosome"/>
</dbReference>
<proteinExistence type="predicted"/>
<dbReference type="KEGG" id="uam:UABAM_05318"/>
<dbReference type="PANTHER" id="PTHR43156">
    <property type="entry name" value="STAGE II SPORULATION PROTEIN E-RELATED"/>
    <property type="match status" value="1"/>
</dbReference>
<dbReference type="GO" id="GO:0000166">
    <property type="term" value="F:nucleotide binding"/>
    <property type="evidence" value="ECO:0007669"/>
    <property type="project" value="UniProtKB-KW"/>
</dbReference>
<keyword evidence="2" id="KW-0547">Nucleotide-binding</keyword>
<sequence>MAGIFLSPQDLHRVFPFHIAFDQQLQITQLGPHVTKLCPNVQLEDLLTNHFVVKRPCIPLTFTSLIDKLQTPYVLKSLDNHCELKGEMLYLKEQEAVIFLCTPNVLDLASLQSLDISLNDFPIHSAVNDFLFLLQTQKVALEDARKLAEKLSLQNEELKKREQALKKTQREKEILQEQNVHCEMQIAFNIQQSLLFGKIPQDIPGLHIEVMAIPSQNVSGDFYDFFSHNTKCLDIVIGDVMGKGIPAALVAAAIKSRLLRFASQGIYIDDYELLPPKEIIQQLQQEVSFELIQLETFATMCYMRFDLLNQKLRILDCGHTNILHFKSGLNKVQKITGENIPLGVLLKTEFLEKSVSFDHEDIFLFYSDGIIEAKNKENVLFGEEQLIDFFQKHHHLPTRKMLEKLQQYIIDFSQNVQDDLTCIAVQIKNIGGHTKFHNIKIIKSRLSEIARARKYIQNTCQNLSYFQENELALQELLLVTNEVLSNIIRHSYSENPNYIIRIEVLTSASFVKIYFVDKGIAFPLPKKNEIENLRDLPVDKIKEMDGGFGMFIIYELVDELSYHRDDKGCNYLCVVKHLN</sequence>
<dbReference type="InterPro" id="IPR036890">
    <property type="entry name" value="HATPase_C_sf"/>
</dbReference>
<evidence type="ECO:0000313" key="7">
    <source>
        <dbReference type="EMBL" id="BBM86916.1"/>
    </source>
</evidence>
<dbReference type="Pfam" id="PF07228">
    <property type="entry name" value="SpoIIE"/>
    <property type="match status" value="1"/>
</dbReference>
<evidence type="ECO:0000256" key="2">
    <source>
        <dbReference type="ARBA" id="ARBA00022741"/>
    </source>
</evidence>
<dbReference type="EC" id="4.6.1.2" evidence="1"/>
<dbReference type="InterPro" id="IPR036457">
    <property type="entry name" value="PPM-type-like_dom_sf"/>
</dbReference>
<keyword evidence="4" id="KW-0141">cGMP biosynthesis</keyword>
<dbReference type="EMBL" id="AP019860">
    <property type="protein sequence ID" value="BBM86916.1"/>
    <property type="molecule type" value="Genomic_DNA"/>
</dbReference>
<dbReference type="SMART" id="SM00331">
    <property type="entry name" value="PP2C_SIG"/>
    <property type="match status" value="1"/>
</dbReference>
<evidence type="ECO:0000256" key="1">
    <source>
        <dbReference type="ARBA" id="ARBA00012202"/>
    </source>
</evidence>
<evidence type="ECO:0000256" key="4">
    <source>
        <dbReference type="ARBA" id="ARBA00023293"/>
    </source>
</evidence>
<evidence type="ECO:0000259" key="6">
    <source>
        <dbReference type="SMART" id="SM00331"/>
    </source>
</evidence>
<dbReference type="SUPFAM" id="SSF55874">
    <property type="entry name" value="ATPase domain of HSP90 chaperone/DNA topoisomerase II/histidine kinase"/>
    <property type="match status" value="1"/>
</dbReference>
<dbReference type="Gene3D" id="3.30.565.10">
    <property type="entry name" value="Histidine kinase-like ATPase, C-terminal domain"/>
    <property type="match status" value="1"/>
</dbReference>
<dbReference type="GO" id="GO:0016791">
    <property type="term" value="F:phosphatase activity"/>
    <property type="evidence" value="ECO:0007669"/>
    <property type="project" value="TreeGrafter"/>
</dbReference>
<dbReference type="CDD" id="cd16936">
    <property type="entry name" value="HATPase_RsbW-like"/>
    <property type="match status" value="1"/>
</dbReference>
<dbReference type="PANTHER" id="PTHR43156:SF2">
    <property type="entry name" value="STAGE II SPORULATION PROTEIN E"/>
    <property type="match status" value="1"/>
</dbReference>
<dbReference type="RefSeq" id="WP_151970952.1">
    <property type="nucleotide sequence ID" value="NZ_AP019860.1"/>
</dbReference>
<gene>
    <name evidence="7" type="ORF">UABAM_05318</name>
</gene>
<protein>
    <recommendedName>
        <fullName evidence="1">guanylate cyclase</fullName>
        <ecNumber evidence="1">4.6.1.2</ecNumber>
    </recommendedName>
</protein>
<dbReference type="GO" id="GO:0004383">
    <property type="term" value="F:guanylate cyclase activity"/>
    <property type="evidence" value="ECO:0007669"/>
    <property type="project" value="UniProtKB-EC"/>
</dbReference>